<organism evidence="1 2">
    <name type="scientific">Rhizobium mesoamericanum STM3625</name>
    <dbReference type="NCBI Taxonomy" id="1211777"/>
    <lineage>
        <taxon>Bacteria</taxon>
        <taxon>Pseudomonadati</taxon>
        <taxon>Pseudomonadota</taxon>
        <taxon>Alphaproteobacteria</taxon>
        <taxon>Hyphomicrobiales</taxon>
        <taxon>Rhizobiaceae</taxon>
        <taxon>Rhizobium/Agrobacterium group</taxon>
        <taxon>Rhizobium</taxon>
    </lineage>
</organism>
<proteinExistence type="predicted"/>
<dbReference type="STRING" id="1211777.BN77_2665"/>
<dbReference type="EMBL" id="CANI01000017">
    <property type="protein sequence ID" value="CCM75510.1"/>
    <property type="molecule type" value="Genomic_DNA"/>
</dbReference>
<dbReference type="GO" id="GO:0046983">
    <property type="term" value="F:protein dimerization activity"/>
    <property type="evidence" value="ECO:0007669"/>
    <property type="project" value="InterPro"/>
</dbReference>
<evidence type="ECO:0000313" key="2">
    <source>
        <dbReference type="Proteomes" id="UP000009319"/>
    </source>
</evidence>
<sequence length="65" mass="7050">MSSTQLVHDEITPALLVDAMFAFQKTAAMKAAIEFDLFTKFGGQARTAAMLASELDCAERGVRIL</sequence>
<reference evidence="1 2" key="1">
    <citation type="journal article" date="2013" name="Genome Announc.">
        <title>Draft Genome Sequence of Rhizobium mesoamericanum STM3625, a Nitrogen-Fixing Symbiont of Mimosa pudica Isolated in French Guiana (South America).</title>
        <authorList>
            <person name="Moulin L."/>
            <person name="Mornico D."/>
            <person name="Melkonian R."/>
            <person name="Klonowska A."/>
        </authorList>
    </citation>
    <scope>NUCLEOTIDE SEQUENCE [LARGE SCALE GENOMIC DNA]</scope>
    <source>
        <strain evidence="1 2">STM3625</strain>
    </source>
</reference>
<dbReference type="HOGENOM" id="CLU_2846844_0_0_5"/>
<name>K0PVG2_9HYPH</name>
<comment type="caution">
    <text evidence="1">The sequence shown here is derived from an EMBL/GenBank/DDBJ whole genome shotgun (WGS) entry which is preliminary data.</text>
</comment>
<dbReference type="AlphaFoldDB" id="K0PVG2"/>
<dbReference type="Proteomes" id="UP000009319">
    <property type="component" value="Unassembled WGS sequence"/>
</dbReference>
<keyword evidence="2" id="KW-1185">Reference proteome</keyword>
<accession>K0PVG2</accession>
<protein>
    <submittedName>
        <fullName evidence="1">Uncharacterized protein</fullName>
    </submittedName>
</protein>
<evidence type="ECO:0000313" key="1">
    <source>
        <dbReference type="EMBL" id="CCM75510.1"/>
    </source>
</evidence>
<gene>
    <name evidence="1" type="ORF">BN77_2665</name>
</gene>
<dbReference type="InterPro" id="IPR036388">
    <property type="entry name" value="WH-like_DNA-bd_sf"/>
</dbReference>
<dbReference type="Gene3D" id="1.10.10.10">
    <property type="entry name" value="Winged helix-like DNA-binding domain superfamily/Winged helix DNA-binding domain"/>
    <property type="match status" value="1"/>
</dbReference>